<comment type="caution">
    <text evidence="1">The sequence shown here is derived from an EMBL/GenBank/DDBJ whole genome shotgun (WGS) entry which is preliminary data.</text>
</comment>
<dbReference type="RefSeq" id="WP_188409818.1">
    <property type="nucleotide sequence ID" value="NZ_BMCP01000002.1"/>
</dbReference>
<dbReference type="GO" id="GO:0016765">
    <property type="term" value="F:transferase activity, transferring alkyl or aryl (other than methyl) groups"/>
    <property type="evidence" value="ECO:0007669"/>
    <property type="project" value="UniProtKB-ARBA"/>
</dbReference>
<dbReference type="SUPFAM" id="SSF48576">
    <property type="entry name" value="Terpenoid synthases"/>
    <property type="match status" value="1"/>
</dbReference>
<accession>A0A8J2YI90</accession>
<organism evidence="1 2">
    <name type="scientific">Agaricicola taiwanensis</name>
    <dbReference type="NCBI Taxonomy" id="591372"/>
    <lineage>
        <taxon>Bacteria</taxon>
        <taxon>Pseudomonadati</taxon>
        <taxon>Pseudomonadota</taxon>
        <taxon>Alphaproteobacteria</taxon>
        <taxon>Rhodobacterales</taxon>
        <taxon>Paracoccaceae</taxon>
        <taxon>Agaricicola</taxon>
    </lineage>
</organism>
<evidence type="ECO:0000313" key="1">
    <source>
        <dbReference type="EMBL" id="GGE44822.1"/>
    </source>
</evidence>
<dbReference type="Proteomes" id="UP000602745">
    <property type="component" value="Unassembled WGS sequence"/>
</dbReference>
<dbReference type="InterPro" id="IPR002060">
    <property type="entry name" value="Squ/phyt_synthse"/>
</dbReference>
<dbReference type="InterPro" id="IPR008949">
    <property type="entry name" value="Isoprenoid_synthase_dom_sf"/>
</dbReference>
<dbReference type="EMBL" id="BMCP01000002">
    <property type="protein sequence ID" value="GGE44822.1"/>
    <property type="molecule type" value="Genomic_DNA"/>
</dbReference>
<dbReference type="PANTHER" id="PTHR31480">
    <property type="entry name" value="BIFUNCTIONAL LYCOPENE CYCLASE/PHYTOENE SYNTHASE"/>
    <property type="match status" value="1"/>
</dbReference>
<dbReference type="AlphaFoldDB" id="A0A8J2YI90"/>
<proteinExistence type="predicted"/>
<gene>
    <name evidence="1" type="ORF">GCM10007276_22430</name>
</gene>
<reference evidence="1" key="1">
    <citation type="journal article" date="2014" name="Int. J. Syst. Evol. Microbiol.">
        <title>Complete genome sequence of Corynebacterium casei LMG S-19264T (=DSM 44701T), isolated from a smear-ripened cheese.</title>
        <authorList>
            <consortium name="US DOE Joint Genome Institute (JGI-PGF)"/>
            <person name="Walter F."/>
            <person name="Albersmeier A."/>
            <person name="Kalinowski J."/>
            <person name="Ruckert C."/>
        </authorList>
    </citation>
    <scope>NUCLEOTIDE SEQUENCE</scope>
    <source>
        <strain evidence="1">CCM 7684</strain>
    </source>
</reference>
<name>A0A8J2YI90_9RHOB</name>
<keyword evidence="2" id="KW-1185">Reference proteome</keyword>
<reference evidence="1" key="2">
    <citation type="submission" date="2020-09" db="EMBL/GenBank/DDBJ databases">
        <authorList>
            <person name="Sun Q."/>
            <person name="Sedlacek I."/>
        </authorList>
    </citation>
    <scope>NUCLEOTIDE SEQUENCE</scope>
    <source>
        <strain evidence="1">CCM 7684</strain>
    </source>
</reference>
<protein>
    <submittedName>
        <fullName evidence="1">Phytoene synthase</fullName>
    </submittedName>
</protein>
<dbReference type="Gene3D" id="1.10.600.10">
    <property type="entry name" value="Farnesyl Diphosphate Synthase"/>
    <property type="match status" value="1"/>
</dbReference>
<evidence type="ECO:0000313" key="2">
    <source>
        <dbReference type="Proteomes" id="UP000602745"/>
    </source>
</evidence>
<sequence>MPDISDPCAALVRSADRDRFLATLFAPADRREHLFALYAFNIEIARVRDVVREPLPGEIRLQWWREVIDGARAGEAEAHPIAQRLLATIAANNLPREAFQGVIEARVFDLYNDPMPSLSYLEGYCGETSSALLRLASIILAGGKDPGASDAAGHGGVALGITSVLRAMAFQRQRGQCYLPADVLARHGLSAEEVLAKASPDALREVIKDLCTLIRSHRDRASTELMSDGALLLPAFLPLVLIEGDLRRLEETADPYAPFSPVPGWRRQLTLWRAARRGAI</sequence>
<dbReference type="Pfam" id="PF00494">
    <property type="entry name" value="SQS_PSY"/>
    <property type="match status" value="1"/>
</dbReference>